<keyword evidence="1" id="KW-0732">Signal</keyword>
<organism evidence="2 3">
    <name type="scientific">Lithohypha guttulata</name>
    <dbReference type="NCBI Taxonomy" id="1690604"/>
    <lineage>
        <taxon>Eukaryota</taxon>
        <taxon>Fungi</taxon>
        <taxon>Dikarya</taxon>
        <taxon>Ascomycota</taxon>
        <taxon>Pezizomycotina</taxon>
        <taxon>Eurotiomycetes</taxon>
        <taxon>Chaetothyriomycetidae</taxon>
        <taxon>Chaetothyriales</taxon>
        <taxon>Trichomeriaceae</taxon>
        <taxon>Lithohypha</taxon>
    </lineage>
</organism>
<keyword evidence="3" id="KW-1185">Reference proteome</keyword>
<dbReference type="Proteomes" id="UP001345013">
    <property type="component" value="Unassembled WGS sequence"/>
</dbReference>
<evidence type="ECO:0000313" key="3">
    <source>
        <dbReference type="Proteomes" id="UP001345013"/>
    </source>
</evidence>
<gene>
    <name evidence="2" type="ORF">LTR24_002487</name>
</gene>
<accession>A0ABR0KHN0</accession>
<reference evidence="2 3" key="1">
    <citation type="submission" date="2023-08" db="EMBL/GenBank/DDBJ databases">
        <title>Black Yeasts Isolated from many extreme environments.</title>
        <authorList>
            <person name="Coleine C."/>
            <person name="Stajich J.E."/>
            <person name="Selbmann L."/>
        </authorList>
    </citation>
    <scope>NUCLEOTIDE SEQUENCE [LARGE SCALE GENOMIC DNA]</scope>
    <source>
        <strain evidence="2 3">CCFEE 5885</strain>
    </source>
</reference>
<sequence>MRLPTVVATVVASSTLAFAETGPWDNWAPDQPVTTITKVLLHANETMTMTSYSSTTAASSIIATVTTNVTTSAYSKPASATFAPLASSTTAPIATFSTGAATALGLDGIAALAGIGAVVYGLF</sequence>
<comment type="caution">
    <text evidence="2">The sequence shown here is derived from an EMBL/GenBank/DDBJ whole genome shotgun (WGS) entry which is preliminary data.</text>
</comment>
<name>A0ABR0KHN0_9EURO</name>
<dbReference type="EMBL" id="JAVRRG010000021">
    <property type="protein sequence ID" value="KAK5096725.1"/>
    <property type="molecule type" value="Genomic_DNA"/>
</dbReference>
<feature type="signal peptide" evidence="1">
    <location>
        <begin position="1"/>
        <end position="19"/>
    </location>
</feature>
<evidence type="ECO:0000256" key="1">
    <source>
        <dbReference type="SAM" id="SignalP"/>
    </source>
</evidence>
<evidence type="ECO:0000313" key="2">
    <source>
        <dbReference type="EMBL" id="KAK5096725.1"/>
    </source>
</evidence>
<protein>
    <submittedName>
        <fullName evidence="2">Uncharacterized protein</fullName>
    </submittedName>
</protein>
<proteinExistence type="predicted"/>
<feature type="chain" id="PRO_5046183841" evidence="1">
    <location>
        <begin position="20"/>
        <end position="123"/>
    </location>
</feature>